<dbReference type="AlphaFoldDB" id="A0A0E0C2A4"/>
<dbReference type="Gramene" id="OMERI01G15170.1">
    <property type="protein sequence ID" value="OMERI01G15170.1"/>
    <property type="gene ID" value="OMERI01G15170"/>
</dbReference>
<feature type="region of interest" description="Disordered" evidence="1">
    <location>
        <begin position="28"/>
        <end position="75"/>
    </location>
</feature>
<evidence type="ECO:0000256" key="1">
    <source>
        <dbReference type="SAM" id="MobiDB-lite"/>
    </source>
</evidence>
<dbReference type="Proteomes" id="UP000008021">
    <property type="component" value="Chromosome 1"/>
</dbReference>
<accession>A0A0E0C2A4</accession>
<evidence type="ECO:0000313" key="2">
    <source>
        <dbReference type="EnsemblPlants" id="OMERI01G15170.1"/>
    </source>
</evidence>
<keyword evidence="3" id="KW-1185">Reference proteome</keyword>
<dbReference type="EnsemblPlants" id="OMERI01G15170.1">
    <property type="protein sequence ID" value="OMERI01G15170.1"/>
    <property type="gene ID" value="OMERI01G15170"/>
</dbReference>
<sequence>MTKAIWRKPYGEGAWQRTKDHVYASQPRGPHWRRAHGEGHAAKQEGFAQAGAEAKKEDKRAARPMGAPFAITRLA</sequence>
<evidence type="ECO:0000313" key="3">
    <source>
        <dbReference type="Proteomes" id="UP000008021"/>
    </source>
</evidence>
<proteinExistence type="predicted"/>
<protein>
    <submittedName>
        <fullName evidence="2">Uncharacterized protein</fullName>
    </submittedName>
</protein>
<organism evidence="2">
    <name type="scientific">Oryza meridionalis</name>
    <dbReference type="NCBI Taxonomy" id="40149"/>
    <lineage>
        <taxon>Eukaryota</taxon>
        <taxon>Viridiplantae</taxon>
        <taxon>Streptophyta</taxon>
        <taxon>Embryophyta</taxon>
        <taxon>Tracheophyta</taxon>
        <taxon>Spermatophyta</taxon>
        <taxon>Magnoliopsida</taxon>
        <taxon>Liliopsida</taxon>
        <taxon>Poales</taxon>
        <taxon>Poaceae</taxon>
        <taxon>BOP clade</taxon>
        <taxon>Oryzoideae</taxon>
        <taxon>Oryzeae</taxon>
        <taxon>Oryzinae</taxon>
        <taxon>Oryza</taxon>
    </lineage>
</organism>
<reference evidence="2" key="1">
    <citation type="submission" date="2015-04" db="UniProtKB">
        <authorList>
            <consortium name="EnsemblPlants"/>
        </authorList>
    </citation>
    <scope>IDENTIFICATION</scope>
</reference>
<reference evidence="2" key="2">
    <citation type="submission" date="2018-05" db="EMBL/GenBank/DDBJ databases">
        <title>OmerRS3 (Oryza meridionalis Reference Sequence Version 3).</title>
        <authorList>
            <person name="Zhang J."/>
            <person name="Kudrna D."/>
            <person name="Lee S."/>
            <person name="Talag J."/>
            <person name="Welchert J."/>
            <person name="Wing R.A."/>
        </authorList>
    </citation>
    <scope>NUCLEOTIDE SEQUENCE [LARGE SCALE GENOMIC DNA]</scope>
    <source>
        <strain evidence="2">cv. OR44</strain>
    </source>
</reference>
<dbReference type="HOGENOM" id="CLU_2675215_0_0_1"/>
<name>A0A0E0C2A4_9ORYZ</name>